<dbReference type="EMBL" id="CP012382">
    <property type="protein sequence ID" value="AKZ59739.1"/>
    <property type="molecule type" value="Genomic_DNA"/>
</dbReference>
<dbReference type="Proteomes" id="UP000061018">
    <property type="component" value="Chromosome"/>
</dbReference>
<organism evidence="2 3">
    <name type="scientific">Streptomyces ambofaciens (strain ATCC 23877 / 3486 / DSM 40053 / JCM 4204 / NBRC 12836 / NRRL B-2516)</name>
    <dbReference type="NCBI Taxonomy" id="278992"/>
    <lineage>
        <taxon>Bacteria</taxon>
        <taxon>Bacillati</taxon>
        <taxon>Actinomycetota</taxon>
        <taxon>Actinomycetes</taxon>
        <taxon>Kitasatosporales</taxon>
        <taxon>Streptomycetaceae</taxon>
        <taxon>Streptomyces</taxon>
    </lineage>
</organism>
<feature type="compositionally biased region" description="Low complexity" evidence="1">
    <location>
        <begin position="44"/>
        <end position="64"/>
    </location>
</feature>
<feature type="region of interest" description="Disordered" evidence="1">
    <location>
        <begin position="42"/>
        <end position="81"/>
    </location>
</feature>
<gene>
    <name evidence="2" type="ORF">SAM23877_6694</name>
</gene>
<dbReference type="RefSeq" id="WP_063483839.1">
    <property type="nucleotide sequence ID" value="NZ_CP012382.1"/>
</dbReference>
<evidence type="ECO:0000256" key="1">
    <source>
        <dbReference type="SAM" id="MobiDB-lite"/>
    </source>
</evidence>
<protein>
    <submittedName>
        <fullName evidence="2">Uncharacterized protein</fullName>
    </submittedName>
</protein>
<evidence type="ECO:0000313" key="2">
    <source>
        <dbReference type="EMBL" id="AKZ59739.1"/>
    </source>
</evidence>
<sequence>MVVVAVLLLPGMGLLLFTMTCLEDRLFGDPDPTARHARRRHLRLIPGGRAGSPAARRPGPAGHRAPAHRSAGHRSADRKAA</sequence>
<name>A0A0K2B399_STRA7</name>
<dbReference type="AlphaFoldDB" id="A0A0K2B399"/>
<accession>A0A0K2B399</accession>
<proteinExistence type="predicted"/>
<reference evidence="3" key="1">
    <citation type="journal article" date="2015" name="J. Biotechnol.">
        <title>Complete genome sequence of Streptomyces ambofaciens ATCC 23877, the spiramycin producer.</title>
        <authorList>
            <person name="Thibessard A."/>
            <person name="Haas D."/>
            <person name="Gerbaud C."/>
            <person name="Aigle B."/>
            <person name="Lautru S."/>
            <person name="Pernodet J.L."/>
            <person name="Leblond P."/>
        </authorList>
    </citation>
    <scope>NUCLEOTIDE SEQUENCE [LARGE SCALE GENOMIC DNA]</scope>
    <source>
        <strain evidence="3">ATCC 23877 / 3486 / DSM 40053 / JCM 4204 / NBRC 12836 / NRRL B-2516</strain>
    </source>
</reference>
<dbReference type="KEGG" id="samb:SAM23877_6694"/>
<evidence type="ECO:0000313" key="3">
    <source>
        <dbReference type="Proteomes" id="UP000061018"/>
    </source>
</evidence>